<dbReference type="FunFam" id="3.90.226.10:FF:000009">
    <property type="entry name" value="Carnitinyl-CoA dehydratase"/>
    <property type="match status" value="1"/>
</dbReference>
<dbReference type="GO" id="GO:0006635">
    <property type="term" value="P:fatty acid beta-oxidation"/>
    <property type="evidence" value="ECO:0007669"/>
    <property type="project" value="TreeGrafter"/>
</dbReference>
<evidence type="ECO:0000313" key="4">
    <source>
        <dbReference type="EMBL" id="KMY32617.1"/>
    </source>
</evidence>
<dbReference type="FunFam" id="1.10.12.10:FF:000001">
    <property type="entry name" value="Probable enoyl-CoA hydratase, mitochondrial"/>
    <property type="match status" value="1"/>
</dbReference>
<dbReference type="InterPro" id="IPR018376">
    <property type="entry name" value="Enoyl-CoA_hyd/isom_CS"/>
</dbReference>
<comment type="similarity">
    <text evidence="1 3">Belongs to the enoyl-CoA hydratase/isomerase family.</text>
</comment>
<dbReference type="EMBL" id="LFXJ01000005">
    <property type="protein sequence ID" value="KMY32617.1"/>
    <property type="molecule type" value="Genomic_DNA"/>
</dbReference>
<name>A0A0K9FED0_9BACI</name>
<evidence type="ECO:0000256" key="2">
    <source>
        <dbReference type="ARBA" id="ARBA00023239"/>
    </source>
</evidence>
<dbReference type="PANTHER" id="PTHR11941:SF175">
    <property type="entry name" value="ENOYL-COA HYDRATASE-RELATED"/>
    <property type="match status" value="1"/>
</dbReference>
<dbReference type="AlphaFoldDB" id="A0A0K9FED0"/>
<dbReference type="Pfam" id="PF00378">
    <property type="entry name" value="ECH_1"/>
    <property type="match status" value="1"/>
</dbReference>
<keyword evidence="2" id="KW-0456">Lyase</keyword>
<evidence type="ECO:0000256" key="3">
    <source>
        <dbReference type="RuleBase" id="RU003707"/>
    </source>
</evidence>
<dbReference type="InterPro" id="IPR001753">
    <property type="entry name" value="Enoyl-CoA_hydra/iso"/>
</dbReference>
<dbReference type="RefSeq" id="WP_049666026.1">
    <property type="nucleotide sequence ID" value="NZ_LFXJ01000005.1"/>
</dbReference>
<dbReference type="CDD" id="cd06558">
    <property type="entry name" value="crotonase-like"/>
    <property type="match status" value="1"/>
</dbReference>
<dbReference type="Proteomes" id="UP000037326">
    <property type="component" value="Unassembled WGS sequence"/>
</dbReference>
<evidence type="ECO:0000256" key="1">
    <source>
        <dbReference type="ARBA" id="ARBA00005254"/>
    </source>
</evidence>
<proteinExistence type="inferred from homology"/>
<gene>
    <name evidence="4" type="ORF">ACZ11_10965</name>
</gene>
<comment type="caution">
    <text evidence="4">The sequence shown here is derived from an EMBL/GenBank/DDBJ whole genome shotgun (WGS) entry which is preliminary data.</text>
</comment>
<dbReference type="SUPFAM" id="SSF52096">
    <property type="entry name" value="ClpP/crotonase"/>
    <property type="match status" value="1"/>
</dbReference>
<reference evidence="5" key="1">
    <citation type="submission" date="2015-07" db="EMBL/GenBank/DDBJ databases">
        <authorList>
            <consortium name="Consortium for Microbial Forensics and Genomics (microFORGE)"/>
            <person name="Knight B.M."/>
            <person name="Roberts D.P."/>
            <person name="Lin D."/>
            <person name="Hari K."/>
            <person name="Fletcher J."/>
            <person name="Melcher U."/>
            <person name="Blagden T."/>
            <person name="Winegar R.A."/>
        </authorList>
    </citation>
    <scope>NUCLEOTIDE SEQUENCE [LARGE SCALE GENOMIC DNA]</scope>
    <source>
        <strain evidence="5">DSM 23493</strain>
    </source>
</reference>
<dbReference type="PATRIC" id="fig|582475.4.peg.1795"/>
<dbReference type="InterPro" id="IPR029045">
    <property type="entry name" value="ClpP/crotonase-like_dom_sf"/>
</dbReference>
<dbReference type="GeneID" id="96598761"/>
<protein>
    <submittedName>
        <fullName evidence="4">Enoyl-CoA hydratase</fullName>
    </submittedName>
</protein>
<dbReference type="OrthoDB" id="9775794at2"/>
<dbReference type="Gene3D" id="1.10.12.10">
    <property type="entry name" value="Lyase 2-enoyl-coa Hydratase, Chain A, domain 2"/>
    <property type="match status" value="1"/>
</dbReference>
<evidence type="ECO:0000313" key="5">
    <source>
        <dbReference type="Proteomes" id="UP000037326"/>
    </source>
</evidence>
<dbReference type="InterPro" id="IPR014748">
    <property type="entry name" value="Enoyl-CoA_hydra_C"/>
</dbReference>
<dbReference type="PROSITE" id="PS00166">
    <property type="entry name" value="ENOYL_COA_HYDRATASE"/>
    <property type="match status" value="1"/>
</dbReference>
<dbReference type="GO" id="GO:0016836">
    <property type="term" value="F:hydro-lyase activity"/>
    <property type="evidence" value="ECO:0007669"/>
    <property type="project" value="UniProtKB-ARBA"/>
</dbReference>
<sequence>MIDTFANVSKEGTITIIHLDNPPANTLSSASIENLRLIFKELAEDKETNAIIITGSGRFFAAGADIKEFVAAFGQQEKALQMAEAGQALCDEIETMKKPVIAAINGPALGGGLELALGCHFRIASSTAILGLPELKLGLLPTFGGTQRLSRIMGQAKALQLILTSKQLSADEAQQLDIIQLVTEPEELLPTAKAVAQSFVDGKSMTSVSRTIECIIQGGKDHLQKGLELERTRFAELFLTEDAKEGVQAFIEKRQTNFKHS</sequence>
<accession>A0A0K9FED0</accession>
<organism evidence="4 5">
    <name type="scientific">Lysinibacillus xylanilyticus</name>
    <dbReference type="NCBI Taxonomy" id="582475"/>
    <lineage>
        <taxon>Bacteria</taxon>
        <taxon>Bacillati</taxon>
        <taxon>Bacillota</taxon>
        <taxon>Bacilli</taxon>
        <taxon>Bacillales</taxon>
        <taxon>Bacillaceae</taxon>
        <taxon>Lysinibacillus</taxon>
    </lineage>
</organism>
<dbReference type="Gene3D" id="3.90.226.10">
    <property type="entry name" value="2-enoyl-CoA Hydratase, Chain A, domain 1"/>
    <property type="match status" value="1"/>
</dbReference>
<dbReference type="PANTHER" id="PTHR11941">
    <property type="entry name" value="ENOYL-COA HYDRATASE-RELATED"/>
    <property type="match status" value="1"/>
</dbReference>